<keyword evidence="1" id="KW-0472">Membrane</keyword>
<evidence type="ECO:0000313" key="3">
    <source>
        <dbReference type="Proteomes" id="UP001275049"/>
    </source>
</evidence>
<reference evidence="2 3" key="1">
    <citation type="submission" date="2023-10" db="EMBL/GenBank/DDBJ databases">
        <title>Whole Genome based description of the genera Actinobaculum and Actinotignum reveals a complex phylogenetic relationship within the species included in the genus Actinotignum.</title>
        <authorList>
            <person name="Jensen C.S."/>
            <person name="Dargis R."/>
            <person name="Kemp M."/>
            <person name="Christensen J.J."/>
        </authorList>
    </citation>
    <scope>NUCLEOTIDE SEQUENCE [LARGE SCALE GENOMIC DNA]</scope>
    <source>
        <strain evidence="2 3">SLA_B974</strain>
    </source>
</reference>
<dbReference type="Pfam" id="PF12277">
    <property type="entry name" value="DUF3618"/>
    <property type="match status" value="1"/>
</dbReference>
<keyword evidence="1" id="KW-0812">Transmembrane</keyword>
<evidence type="ECO:0000313" key="2">
    <source>
        <dbReference type="EMBL" id="MDY5133262.1"/>
    </source>
</evidence>
<organism evidence="2 3">
    <name type="scientific">Actinotignum urinale</name>
    <dbReference type="NCBI Taxonomy" id="190146"/>
    <lineage>
        <taxon>Bacteria</taxon>
        <taxon>Bacillati</taxon>
        <taxon>Actinomycetota</taxon>
        <taxon>Actinomycetes</taxon>
        <taxon>Actinomycetales</taxon>
        <taxon>Actinomycetaceae</taxon>
        <taxon>Actinotignum</taxon>
    </lineage>
</organism>
<sequence length="164" mass="17843">MSFHDRSPEEIRRDIERTRVELTNTVNELVNRLDPRVVTKNVANSAKEKTLSAAETVKEKVIDAKDIARAKAHDMVDAVRDVAQDVKSSVASFSDEDTTNEGAVSSGKHAYDTYPEERSGFSGFVSGVVNDAREGEPKALGIIAGAGIAVLGVAVLTISRWRMR</sequence>
<dbReference type="Proteomes" id="UP001275049">
    <property type="component" value="Unassembled WGS sequence"/>
</dbReference>
<keyword evidence="3" id="KW-1185">Reference proteome</keyword>
<gene>
    <name evidence="2" type="ORF">R6G86_05860</name>
</gene>
<keyword evidence="1" id="KW-1133">Transmembrane helix</keyword>
<proteinExistence type="predicted"/>
<dbReference type="Gene3D" id="6.10.140.1430">
    <property type="match status" value="1"/>
</dbReference>
<feature type="transmembrane region" description="Helical" evidence="1">
    <location>
        <begin position="139"/>
        <end position="158"/>
    </location>
</feature>
<name>A0ABU5G7W0_9ACTO</name>
<dbReference type="RefSeq" id="WP_320755305.1">
    <property type="nucleotide sequence ID" value="NZ_JAWNGA010000009.1"/>
</dbReference>
<evidence type="ECO:0000256" key="1">
    <source>
        <dbReference type="SAM" id="Phobius"/>
    </source>
</evidence>
<protein>
    <submittedName>
        <fullName evidence="2">DUF3618 domain-containing protein</fullName>
    </submittedName>
</protein>
<dbReference type="EMBL" id="JAWNGA010000009">
    <property type="protein sequence ID" value="MDY5133262.1"/>
    <property type="molecule type" value="Genomic_DNA"/>
</dbReference>
<comment type="caution">
    <text evidence="2">The sequence shown here is derived from an EMBL/GenBank/DDBJ whole genome shotgun (WGS) entry which is preliminary data.</text>
</comment>
<accession>A0ABU5G7W0</accession>
<dbReference type="InterPro" id="IPR022062">
    <property type="entry name" value="DUF3618"/>
</dbReference>